<evidence type="ECO:0000256" key="1">
    <source>
        <dbReference type="ARBA" id="ARBA00001974"/>
    </source>
</evidence>
<dbReference type="SUPFAM" id="SSF51905">
    <property type="entry name" value="FAD/NAD(P)-binding domain"/>
    <property type="match status" value="1"/>
</dbReference>
<dbReference type="GO" id="GO:0016614">
    <property type="term" value="F:oxidoreductase activity, acting on CH-OH group of donors"/>
    <property type="evidence" value="ECO:0007669"/>
    <property type="project" value="InterPro"/>
</dbReference>
<keyword evidence="3 6" id="KW-0285">Flavoprotein</keyword>
<gene>
    <name evidence="9" type="ORF">GGR43_003145</name>
</gene>
<dbReference type="InterPro" id="IPR012132">
    <property type="entry name" value="GMC_OxRdtase"/>
</dbReference>
<organism evidence="9 10">
    <name type="scientific">Sphingobium jiangsuense</name>
    <dbReference type="NCBI Taxonomy" id="870476"/>
    <lineage>
        <taxon>Bacteria</taxon>
        <taxon>Pseudomonadati</taxon>
        <taxon>Pseudomonadota</taxon>
        <taxon>Alphaproteobacteria</taxon>
        <taxon>Sphingomonadales</taxon>
        <taxon>Sphingomonadaceae</taxon>
        <taxon>Sphingobium</taxon>
    </lineage>
</organism>
<sequence>MPEISDTPETPDIIVIGGGSAGAAMAGRLAEAGVRVTLVEAGRTDRHYRSRIPALTSAVVQNPDFDWCYQVEPDPSLGGRADIWPAGKLLGGGSALNGMMFIRGHRWDYDHWAELGAKGWEYQSVLPYFRRMEDNERGADAWRGTGGPVAVSEGRARYPITESWIEAAQAAGIERSPDLNGERAEGVDYVQVSQRGGLRCSTARGYLEGRKGGNAPQILLEAQVTRILIEDGKATGIAYRQDGQDRVLRAKQGVVLSAGAMNTPRLLMLSGIGPAAHLRDKGVAVVHDLPGVGRNLQDHVGTHLVNGIRDTHTLNNDAHGLRGAWQVLQFALARKGALTTSIGHAQAFVRGRPGLPAPNLQISFAAFAFDFDERGRLVLRNDAAVSTLIGLMRPGHRGHIELRSNDPFAPPAIFHQQLSHEEDVEQIVEGIGIARGIMAQSPIARFVKSEVRPGAALSTPEQLRDYVRMASIPLYHPVGTAKIGGADDPMAVVDPDLKVIGLDGLWVADASVMPSLPQGNTNATAIMIGDKGADHVLKALRRN</sequence>
<evidence type="ECO:0000256" key="4">
    <source>
        <dbReference type="ARBA" id="ARBA00022827"/>
    </source>
</evidence>
<dbReference type="Pfam" id="PF05199">
    <property type="entry name" value="GMC_oxred_C"/>
    <property type="match status" value="1"/>
</dbReference>
<proteinExistence type="inferred from homology"/>
<keyword evidence="4 5" id="KW-0274">FAD</keyword>
<dbReference type="PROSITE" id="PS00624">
    <property type="entry name" value="GMC_OXRED_2"/>
    <property type="match status" value="1"/>
</dbReference>
<evidence type="ECO:0000259" key="8">
    <source>
        <dbReference type="PROSITE" id="PS00624"/>
    </source>
</evidence>
<evidence type="ECO:0000256" key="2">
    <source>
        <dbReference type="ARBA" id="ARBA00010790"/>
    </source>
</evidence>
<dbReference type="InterPro" id="IPR007867">
    <property type="entry name" value="GMC_OxRtase_C"/>
</dbReference>
<comment type="cofactor">
    <cofactor evidence="1 5">
        <name>FAD</name>
        <dbReference type="ChEBI" id="CHEBI:57692"/>
    </cofactor>
</comment>
<feature type="domain" description="Glucose-methanol-choline oxidoreductase N-terminal" evidence="8">
    <location>
        <begin position="259"/>
        <end position="273"/>
    </location>
</feature>
<dbReference type="AlphaFoldDB" id="A0A7W6FQS0"/>
<feature type="binding site" evidence="5">
    <location>
        <position position="224"/>
    </location>
    <ligand>
        <name>FAD</name>
        <dbReference type="ChEBI" id="CHEBI:57692"/>
    </ligand>
</feature>
<dbReference type="PANTHER" id="PTHR11552">
    <property type="entry name" value="GLUCOSE-METHANOL-CHOLINE GMC OXIDOREDUCTASE"/>
    <property type="match status" value="1"/>
</dbReference>
<dbReference type="PRINTS" id="PR00420">
    <property type="entry name" value="RNGMNOXGNASE"/>
</dbReference>
<accession>A0A7W6FQS0</accession>
<dbReference type="InterPro" id="IPR036188">
    <property type="entry name" value="FAD/NAD-bd_sf"/>
</dbReference>
<evidence type="ECO:0000313" key="9">
    <source>
        <dbReference type="EMBL" id="MBB3927416.1"/>
    </source>
</evidence>
<keyword evidence="10" id="KW-1185">Reference proteome</keyword>
<protein>
    <submittedName>
        <fullName evidence="9">Choline dehydrogenase-like flavoprotein</fullName>
    </submittedName>
</protein>
<dbReference type="SUPFAM" id="SSF54373">
    <property type="entry name" value="FAD-linked reductases, C-terminal domain"/>
    <property type="match status" value="1"/>
</dbReference>
<reference evidence="9 10" key="1">
    <citation type="submission" date="2020-08" db="EMBL/GenBank/DDBJ databases">
        <title>Genomic Encyclopedia of Type Strains, Phase IV (KMG-IV): sequencing the most valuable type-strain genomes for metagenomic binning, comparative biology and taxonomic classification.</title>
        <authorList>
            <person name="Goeker M."/>
        </authorList>
    </citation>
    <scope>NUCLEOTIDE SEQUENCE [LARGE SCALE GENOMIC DNA]</scope>
    <source>
        <strain evidence="9 10">DSM 26189</strain>
    </source>
</reference>
<dbReference type="Gene3D" id="3.30.560.10">
    <property type="entry name" value="Glucose Oxidase, domain 3"/>
    <property type="match status" value="1"/>
</dbReference>
<dbReference type="Gene3D" id="3.50.50.60">
    <property type="entry name" value="FAD/NAD(P)-binding domain"/>
    <property type="match status" value="1"/>
</dbReference>
<evidence type="ECO:0000259" key="7">
    <source>
        <dbReference type="PROSITE" id="PS00623"/>
    </source>
</evidence>
<evidence type="ECO:0000256" key="5">
    <source>
        <dbReference type="PIRSR" id="PIRSR000137-2"/>
    </source>
</evidence>
<dbReference type="Proteomes" id="UP000571950">
    <property type="component" value="Unassembled WGS sequence"/>
</dbReference>
<evidence type="ECO:0000313" key="10">
    <source>
        <dbReference type="Proteomes" id="UP000571950"/>
    </source>
</evidence>
<evidence type="ECO:0000256" key="3">
    <source>
        <dbReference type="ARBA" id="ARBA00022630"/>
    </source>
</evidence>
<dbReference type="RefSeq" id="WP_188072910.1">
    <property type="nucleotide sequence ID" value="NZ_BSPS01000106.1"/>
</dbReference>
<evidence type="ECO:0000256" key="6">
    <source>
        <dbReference type="RuleBase" id="RU003968"/>
    </source>
</evidence>
<feature type="domain" description="Glucose-methanol-choline oxidoreductase N-terminal" evidence="7">
    <location>
        <begin position="87"/>
        <end position="110"/>
    </location>
</feature>
<dbReference type="InterPro" id="IPR000172">
    <property type="entry name" value="GMC_OxRdtase_N"/>
</dbReference>
<dbReference type="Pfam" id="PF00732">
    <property type="entry name" value="GMC_oxred_N"/>
    <property type="match status" value="1"/>
</dbReference>
<dbReference type="PROSITE" id="PS00623">
    <property type="entry name" value="GMC_OXRED_1"/>
    <property type="match status" value="1"/>
</dbReference>
<dbReference type="EMBL" id="JACIDT010000011">
    <property type="protein sequence ID" value="MBB3927416.1"/>
    <property type="molecule type" value="Genomic_DNA"/>
</dbReference>
<dbReference type="GO" id="GO:0050660">
    <property type="term" value="F:flavin adenine dinucleotide binding"/>
    <property type="evidence" value="ECO:0007669"/>
    <property type="project" value="InterPro"/>
</dbReference>
<dbReference type="PANTHER" id="PTHR11552:SF147">
    <property type="entry name" value="CHOLINE DEHYDROGENASE, MITOCHONDRIAL"/>
    <property type="match status" value="1"/>
</dbReference>
<comment type="similarity">
    <text evidence="2 6">Belongs to the GMC oxidoreductase family.</text>
</comment>
<dbReference type="PIRSF" id="PIRSF000137">
    <property type="entry name" value="Alcohol_oxidase"/>
    <property type="match status" value="1"/>
</dbReference>
<comment type="caution">
    <text evidence="9">The sequence shown here is derived from an EMBL/GenBank/DDBJ whole genome shotgun (WGS) entry which is preliminary data.</text>
</comment>
<name>A0A7W6FQS0_9SPHN</name>